<gene>
    <name evidence="2" type="ORF">GU920_01255</name>
</gene>
<dbReference type="InterPro" id="IPR047784">
    <property type="entry name" value="TrgA"/>
</dbReference>
<dbReference type="NCBIfam" id="NF033773">
    <property type="entry name" value="tellur_TrgA"/>
    <property type="match status" value="1"/>
</dbReference>
<dbReference type="RefSeq" id="WP_161765137.1">
    <property type="nucleotide sequence ID" value="NZ_JAAATW010000001.1"/>
</dbReference>
<keyword evidence="1" id="KW-0472">Membrane</keyword>
<protein>
    <submittedName>
        <fullName evidence="2">TrgA family protein</fullName>
    </submittedName>
</protein>
<feature type="transmembrane region" description="Helical" evidence="1">
    <location>
        <begin position="37"/>
        <end position="56"/>
    </location>
</feature>
<dbReference type="EMBL" id="JAAATW010000001">
    <property type="protein sequence ID" value="NBE06152.1"/>
    <property type="molecule type" value="Genomic_DNA"/>
</dbReference>
<reference evidence="3" key="1">
    <citation type="submission" date="2020-01" db="EMBL/GenBank/DDBJ databases">
        <title>Sphingomonas sp. strain CSW-10.</title>
        <authorList>
            <person name="Chen W.-M."/>
        </authorList>
    </citation>
    <scope>NUCLEOTIDE SEQUENCE [LARGE SCALE GENOMIC DNA]</scope>
    <source>
        <strain evidence="3">CCP-1</strain>
    </source>
</reference>
<organism evidence="2 3">
    <name type="scientific">Paragemmobacter ruber</name>
    <dbReference type="NCBI Taxonomy" id="1985673"/>
    <lineage>
        <taxon>Bacteria</taxon>
        <taxon>Pseudomonadati</taxon>
        <taxon>Pseudomonadota</taxon>
        <taxon>Alphaproteobacteria</taxon>
        <taxon>Rhodobacterales</taxon>
        <taxon>Paracoccaceae</taxon>
        <taxon>Paragemmobacter</taxon>
    </lineage>
</organism>
<keyword evidence="3" id="KW-1185">Reference proteome</keyword>
<feature type="transmembrane region" description="Helical" evidence="1">
    <location>
        <begin position="68"/>
        <end position="91"/>
    </location>
</feature>
<name>A0ABW9Y0Y3_9RHOB</name>
<evidence type="ECO:0000256" key="1">
    <source>
        <dbReference type="SAM" id="Phobius"/>
    </source>
</evidence>
<feature type="transmembrane region" description="Helical" evidence="1">
    <location>
        <begin position="111"/>
        <end position="137"/>
    </location>
</feature>
<comment type="caution">
    <text evidence="2">The sequence shown here is derived from an EMBL/GenBank/DDBJ whole genome shotgun (WGS) entry which is preliminary data.</text>
</comment>
<sequence>MPTAAKLVAALSFAFLAWVVCIVIEGVLPEAQRVGRLYPVSIAIAALAGWFISGAAKRSGYIDAASTGVRTAMTAVLAALFAFAVATMLQVSMRGIYPGPMDALLDIVNQFIKFGLLLVHAPVVIAIFVGGAVAGMMTEWAGRRWR</sequence>
<keyword evidence="1" id="KW-0812">Transmembrane</keyword>
<evidence type="ECO:0000313" key="3">
    <source>
        <dbReference type="Proteomes" id="UP001517376"/>
    </source>
</evidence>
<accession>A0ABW9Y0Y3</accession>
<proteinExistence type="predicted"/>
<keyword evidence="1" id="KW-1133">Transmembrane helix</keyword>
<evidence type="ECO:0000313" key="2">
    <source>
        <dbReference type="EMBL" id="NBE06152.1"/>
    </source>
</evidence>
<dbReference type="Proteomes" id="UP001517376">
    <property type="component" value="Unassembled WGS sequence"/>
</dbReference>